<feature type="compositionally biased region" description="Low complexity" evidence="1">
    <location>
        <begin position="92"/>
        <end position="112"/>
    </location>
</feature>
<evidence type="ECO:0008006" key="4">
    <source>
        <dbReference type="Google" id="ProtNLM"/>
    </source>
</evidence>
<reference evidence="2 3" key="1">
    <citation type="submission" date="2017-08" db="EMBL/GenBank/DDBJ databases">
        <title>Acidophilic green algal genome provides insights into adaptation to an acidic environment.</title>
        <authorList>
            <person name="Hirooka S."/>
            <person name="Hirose Y."/>
            <person name="Kanesaki Y."/>
            <person name="Higuchi S."/>
            <person name="Fujiwara T."/>
            <person name="Onuma R."/>
            <person name="Era A."/>
            <person name="Ohbayashi R."/>
            <person name="Uzuka A."/>
            <person name="Nozaki H."/>
            <person name="Yoshikawa H."/>
            <person name="Miyagishima S.Y."/>
        </authorList>
    </citation>
    <scope>NUCLEOTIDE SEQUENCE [LARGE SCALE GENOMIC DNA]</scope>
    <source>
        <strain evidence="2 3">NIES-2499</strain>
    </source>
</reference>
<dbReference type="OrthoDB" id="10265409at2759"/>
<dbReference type="GO" id="GO:0005085">
    <property type="term" value="F:guanyl-nucleotide exchange factor activity"/>
    <property type="evidence" value="ECO:0007669"/>
    <property type="project" value="InterPro"/>
</dbReference>
<proteinExistence type="predicted"/>
<dbReference type="PANTHER" id="PTHR13677:SF0">
    <property type="entry name" value="LD41638P"/>
    <property type="match status" value="1"/>
</dbReference>
<accession>A0A250XFL9</accession>
<gene>
    <name evidence="2" type="ORF">CEUSTIGMA_g9299.t1</name>
</gene>
<name>A0A250XFL9_9CHLO</name>
<feature type="compositionally biased region" description="Low complexity" evidence="1">
    <location>
        <begin position="296"/>
        <end position="306"/>
    </location>
</feature>
<dbReference type="STRING" id="1157962.A0A250XFL9"/>
<dbReference type="EMBL" id="BEGY01000072">
    <property type="protein sequence ID" value="GAX81871.1"/>
    <property type="molecule type" value="Genomic_DNA"/>
</dbReference>
<feature type="region of interest" description="Disordered" evidence="1">
    <location>
        <begin position="410"/>
        <end position="442"/>
    </location>
</feature>
<evidence type="ECO:0000313" key="2">
    <source>
        <dbReference type="EMBL" id="GAX81871.1"/>
    </source>
</evidence>
<feature type="compositionally biased region" description="Polar residues" evidence="1">
    <location>
        <begin position="113"/>
        <end position="137"/>
    </location>
</feature>
<dbReference type="AlphaFoldDB" id="A0A250XFL9"/>
<keyword evidence="3" id="KW-1185">Reference proteome</keyword>
<dbReference type="Proteomes" id="UP000232323">
    <property type="component" value="Unassembled WGS sequence"/>
</dbReference>
<organism evidence="2 3">
    <name type="scientific">Chlamydomonas eustigma</name>
    <dbReference type="NCBI Taxonomy" id="1157962"/>
    <lineage>
        <taxon>Eukaryota</taxon>
        <taxon>Viridiplantae</taxon>
        <taxon>Chlorophyta</taxon>
        <taxon>core chlorophytes</taxon>
        <taxon>Chlorophyceae</taxon>
        <taxon>CS clade</taxon>
        <taxon>Chlamydomonadales</taxon>
        <taxon>Chlamydomonadaceae</taxon>
        <taxon>Chlamydomonas</taxon>
    </lineage>
</organism>
<feature type="region of interest" description="Disordered" evidence="1">
    <location>
        <begin position="278"/>
        <end position="349"/>
    </location>
</feature>
<sequence length="889" mass="95544">MNERLVSRSWLVGMCSVLFDVDVGPRVSNMVPDDGFLTREEKQDVAFHAFPDSMSLELHAKTTIRDSCFFFRVKRRGGCSTADPAPPPTSGQDSTADSQQLTSSSSKTIIISEGNSPASRNALNAQDQCSTSEQQTPMPLPSEQIKYLYGFVFCRQRQDPSLLRGGEQLSVVVLSEHPLSSVLRPLSQVAGAQFFSHGKPALGQLYHEVQKWPAPVAGLLLQLPAGLTTLQTRLPSWQALPHPSTMMDLEGPLSRGNSIVSISPRSAMTIVSCCMAAPQSEGTRDTRGTSSLTGVSHNSSRRSTSSLQNFQSLQDSLPFNSSTGGTRRSGDYGSRGPSGDGSSKSGRSAFSGAQAAAIAAAAAATSSSPETVPQAGSSAETNQQNTKSVNIGYKDEGLLPSWQANSSASGGTLVFNGMPPPPPHSNLAPSTSTPPSREGPYLYTTHAGLADAAATAAGGTTSTMPAAMAVYRRPSTGLEAPGASQGAFCEVDLYTTFQAHLPRLWQLWEMILMGQPLLVVGLTPADCGQATAAALSLIAPLAYQYDFRPYFTIHDVSFGPLSSGQLPSETEPQGLPRVMGVTNLYFLKALSHWPNVISVGRKEQSTWIGATAGAAAAAAAAVLNPGAAVRALRQRARGAQSLMVSHSEGLWSSYRPITRPDSVLLARLLQPASSDVRSKLSRIAVVNNEALRRHFHDLTSMLLAPFSRYKELGADGFVPRWEATSFLAILPTLQHAAVLSERFIRPAQLLDFYARFITTANFKAWIDMQQRPLVQLMAPEPLPAGPTGAHGRPLEDVELVGMFFETELKLQEAQARNDQSAAAGAATHELNAEVAKLRRQLACLFFGMPEDLQWTCISNPARRSLLASLQQELDTDQRQQMQRLVARLK</sequence>
<feature type="region of interest" description="Disordered" evidence="1">
    <location>
        <begin position="80"/>
        <end position="138"/>
    </location>
</feature>
<dbReference type="PANTHER" id="PTHR13677">
    <property type="entry name" value="LD41638P"/>
    <property type="match status" value="1"/>
</dbReference>
<protein>
    <recommendedName>
        <fullName evidence="4">UDENN domain-containing protein</fullName>
    </recommendedName>
</protein>
<dbReference type="InterPro" id="IPR024224">
    <property type="entry name" value="DENND6"/>
</dbReference>
<comment type="caution">
    <text evidence="2">The sequence shown here is derived from an EMBL/GenBank/DDBJ whole genome shotgun (WGS) entry which is preliminary data.</text>
</comment>
<evidence type="ECO:0000256" key="1">
    <source>
        <dbReference type="SAM" id="MobiDB-lite"/>
    </source>
</evidence>
<evidence type="ECO:0000313" key="3">
    <source>
        <dbReference type="Proteomes" id="UP000232323"/>
    </source>
</evidence>
<dbReference type="GO" id="GO:0055037">
    <property type="term" value="C:recycling endosome"/>
    <property type="evidence" value="ECO:0007669"/>
    <property type="project" value="TreeGrafter"/>
</dbReference>
<feature type="compositionally biased region" description="Polar residues" evidence="1">
    <location>
        <begin position="307"/>
        <end position="326"/>
    </location>
</feature>